<protein>
    <recommendedName>
        <fullName evidence="3">Malic enzyme NAD-binding domain-containing protein</fullName>
    </recommendedName>
</protein>
<evidence type="ECO:0008006" key="3">
    <source>
        <dbReference type="Google" id="ProtNLM"/>
    </source>
</evidence>
<dbReference type="Proteomes" id="UP001428341">
    <property type="component" value="Unassembled WGS sequence"/>
</dbReference>
<evidence type="ECO:0000313" key="1">
    <source>
        <dbReference type="EMBL" id="KAK9222237.1"/>
    </source>
</evidence>
<keyword evidence="2" id="KW-1185">Reference proteome</keyword>
<name>A0AAP0QXC5_9ROSI</name>
<gene>
    <name evidence="1" type="ORF">WN944_010671</name>
</gene>
<organism evidence="1 2">
    <name type="scientific">Citrus x changshan-huyou</name>
    <dbReference type="NCBI Taxonomy" id="2935761"/>
    <lineage>
        <taxon>Eukaryota</taxon>
        <taxon>Viridiplantae</taxon>
        <taxon>Streptophyta</taxon>
        <taxon>Embryophyta</taxon>
        <taxon>Tracheophyta</taxon>
        <taxon>Spermatophyta</taxon>
        <taxon>Magnoliopsida</taxon>
        <taxon>eudicotyledons</taxon>
        <taxon>Gunneridae</taxon>
        <taxon>Pentapetalae</taxon>
        <taxon>rosids</taxon>
        <taxon>malvids</taxon>
        <taxon>Sapindales</taxon>
        <taxon>Rutaceae</taxon>
        <taxon>Aurantioideae</taxon>
        <taxon>Citrus</taxon>
    </lineage>
</organism>
<comment type="caution">
    <text evidence="1">The sequence shown here is derived from an EMBL/GenBank/DDBJ whole genome shotgun (WGS) entry which is preliminary data.</text>
</comment>
<evidence type="ECO:0000313" key="2">
    <source>
        <dbReference type="Proteomes" id="UP001428341"/>
    </source>
</evidence>
<dbReference type="EMBL" id="JBCGBO010000002">
    <property type="protein sequence ID" value="KAK9222237.1"/>
    <property type="molecule type" value="Genomic_DNA"/>
</dbReference>
<sequence>MHILPQILEAIKSSTSTRLAIFAMSNPTNNVAKCITEEAFSIMTGFYEFFIMTLEGTIMASKFKAITIGDLDGFAVRATCFLRGQVLLTTPKYKTGPML</sequence>
<dbReference type="AlphaFoldDB" id="A0AAP0QXC5"/>
<accession>A0AAP0QXC5</accession>
<proteinExistence type="predicted"/>
<reference evidence="1 2" key="1">
    <citation type="submission" date="2024-05" db="EMBL/GenBank/DDBJ databases">
        <title>Haplotype-resolved chromosome-level genome assembly of Huyou (Citrus changshanensis).</title>
        <authorList>
            <person name="Miao C."/>
            <person name="Chen W."/>
            <person name="Wu Y."/>
            <person name="Wang L."/>
            <person name="Zhao S."/>
            <person name="Grierson D."/>
            <person name="Xu C."/>
            <person name="Chen K."/>
        </authorList>
    </citation>
    <scope>NUCLEOTIDE SEQUENCE [LARGE SCALE GENOMIC DNA]</scope>
    <source>
        <strain evidence="1">01-14</strain>
        <tissue evidence="1">Leaf</tissue>
    </source>
</reference>